<feature type="binding site" evidence="5">
    <location>
        <position position="162"/>
    </location>
    <ligand>
        <name>FMN</name>
        <dbReference type="ChEBI" id="CHEBI:58210"/>
    </ligand>
</feature>
<dbReference type="Proteomes" id="UP000310158">
    <property type="component" value="Unassembled WGS sequence"/>
</dbReference>
<dbReference type="GO" id="GO:0010181">
    <property type="term" value="F:FMN binding"/>
    <property type="evidence" value="ECO:0007669"/>
    <property type="project" value="InterPro"/>
</dbReference>
<feature type="binding site" evidence="5">
    <location>
        <position position="199"/>
    </location>
    <ligand>
        <name>glyoxylate</name>
        <dbReference type="ChEBI" id="CHEBI:36655"/>
    </ligand>
</feature>
<comment type="caution">
    <text evidence="7">The sequence shown here is derived from an EMBL/GenBank/DDBJ whole genome shotgun (WGS) entry which is preliminary data.</text>
</comment>
<evidence type="ECO:0000313" key="7">
    <source>
        <dbReference type="EMBL" id="THH16269.1"/>
    </source>
</evidence>
<feature type="domain" description="FMN hydroxy acid dehydrogenase" evidence="6">
    <location>
        <begin position="32"/>
        <end position="433"/>
    </location>
</feature>
<feature type="binding site" evidence="5">
    <location>
        <position position="140"/>
    </location>
    <ligand>
        <name>FMN</name>
        <dbReference type="ChEBI" id="CHEBI:58210"/>
    </ligand>
</feature>
<feature type="binding site" evidence="5">
    <location>
        <position position="190"/>
    </location>
    <ligand>
        <name>FMN</name>
        <dbReference type="ChEBI" id="CHEBI:58210"/>
    </ligand>
</feature>
<evidence type="ECO:0000256" key="1">
    <source>
        <dbReference type="ARBA" id="ARBA00001917"/>
    </source>
</evidence>
<comment type="similarity">
    <text evidence="3">Belongs to the FMN-dependent alpha-hydroxy acid dehydrogenase family.</text>
</comment>
<feature type="binding site" evidence="5">
    <location>
        <begin position="111"/>
        <end position="113"/>
    </location>
    <ligand>
        <name>FMN</name>
        <dbReference type="ChEBI" id="CHEBI:58210"/>
    </ligand>
</feature>
<evidence type="ECO:0000256" key="2">
    <source>
        <dbReference type="ARBA" id="ARBA00023002"/>
    </source>
</evidence>
<dbReference type="PROSITE" id="PS51349">
    <property type="entry name" value="FMN_HYDROXY_ACID_DH_2"/>
    <property type="match status" value="1"/>
</dbReference>
<dbReference type="InterPro" id="IPR037396">
    <property type="entry name" value="FMN_HAD"/>
</dbReference>
<dbReference type="Gene3D" id="3.20.20.70">
    <property type="entry name" value="Aldolase class I"/>
    <property type="match status" value="1"/>
</dbReference>
<feature type="binding site" evidence="5">
    <location>
        <position position="58"/>
    </location>
    <ligand>
        <name>glyoxylate</name>
        <dbReference type="ChEBI" id="CHEBI:36655"/>
    </ligand>
</feature>
<dbReference type="GO" id="GO:0016491">
    <property type="term" value="F:oxidoreductase activity"/>
    <property type="evidence" value="ECO:0007669"/>
    <property type="project" value="UniProtKB-KW"/>
</dbReference>
<dbReference type="Pfam" id="PF01070">
    <property type="entry name" value="FMN_dh"/>
    <property type="match status" value="1"/>
</dbReference>
<dbReference type="InterPro" id="IPR013785">
    <property type="entry name" value="Aldolase_TIM"/>
</dbReference>
<dbReference type="InterPro" id="IPR008259">
    <property type="entry name" value="FMN_hydac_DH_AS"/>
</dbReference>
<dbReference type="PANTHER" id="PTHR10578:SF143">
    <property type="entry name" value="FMN-DEPENDENT ALPHA-HYDROXY ACID DEHYDROGENASE PB1A11.03"/>
    <property type="match status" value="1"/>
</dbReference>
<dbReference type="EMBL" id="SGPL01000166">
    <property type="protein sequence ID" value="THH16269.1"/>
    <property type="molecule type" value="Genomic_DNA"/>
</dbReference>
<keyword evidence="2" id="KW-0560">Oxidoreductase</keyword>
<dbReference type="InterPro" id="IPR000262">
    <property type="entry name" value="FMN-dep_DH"/>
</dbReference>
<feature type="active site" description="Proton acceptor" evidence="4">
    <location>
        <position position="321"/>
    </location>
</feature>
<feature type="binding site" evidence="5">
    <location>
        <position position="321"/>
    </location>
    <ligand>
        <name>glyoxylate</name>
        <dbReference type="ChEBI" id="CHEBI:36655"/>
    </ligand>
</feature>
<reference evidence="7 8" key="1">
    <citation type="submission" date="2019-02" db="EMBL/GenBank/DDBJ databases">
        <title>Genome sequencing of the rare red list fungi Bondarzewia mesenterica.</title>
        <authorList>
            <person name="Buettner E."/>
            <person name="Kellner H."/>
        </authorList>
    </citation>
    <scope>NUCLEOTIDE SEQUENCE [LARGE SCALE GENOMIC DNA]</scope>
    <source>
        <strain evidence="7 8">DSM 108281</strain>
    </source>
</reference>
<dbReference type="OrthoDB" id="25826at2759"/>
<proteinExistence type="inferred from homology"/>
<dbReference type="PANTHER" id="PTHR10578">
    <property type="entry name" value="S -2-HYDROXY-ACID OXIDASE-RELATED"/>
    <property type="match status" value="1"/>
</dbReference>
<keyword evidence="5" id="KW-0285">Flavoprotein</keyword>
<accession>A0A4S4LUV2</accession>
<sequence length="439" mass="48092">MSLKHDPDNQIASRPAWSSYMNQVYTRRNPPSIGSYDFERLETRASDVTKDYHAAFNYAFGNAGSSSTTRANRKALDQWCIVPRMLRDASNRSLETTLFGVKYPSPLFVAPVGVQAILHVDAELATARAAAKVGVPFIMSTASSRAPEEVAQAGGSGPRWFQLYWPSSDDVALSLLSRIKKLGFSTLVVTLDTVLLGWRCHDLDTAYLPALHGLGTQVGLSDPVFMARQGLQPRFDHPAFPFDPDALDKLRASGDEKELQAIQIGREWIKEISSGSFKTWDYISFLRKHWDGPIVLKGILCVEDAHNAIDSGVDGIVVSNHGGRQVDGAIPSFVALQRIMQSKRVLGAQNSGRFTVLFDSGIRTGSDILKAIAMGAQGVLVARPYLYGLAISGEQGVEEVLRGLLADMEITMGLSGYRSIEEICGKYEEILYKLDAGLF</sequence>
<feature type="binding site" evidence="5">
    <location>
        <position position="324"/>
    </location>
    <ligand>
        <name>glyoxylate</name>
        <dbReference type="ChEBI" id="CHEBI:36655"/>
    </ligand>
</feature>
<comment type="cofactor">
    <cofactor evidence="1">
        <name>FMN</name>
        <dbReference type="ChEBI" id="CHEBI:58210"/>
    </cofactor>
</comment>
<evidence type="ECO:0000256" key="4">
    <source>
        <dbReference type="PIRSR" id="PIRSR000138-1"/>
    </source>
</evidence>
<organism evidence="7 8">
    <name type="scientific">Bondarzewia mesenterica</name>
    <dbReference type="NCBI Taxonomy" id="1095465"/>
    <lineage>
        <taxon>Eukaryota</taxon>
        <taxon>Fungi</taxon>
        <taxon>Dikarya</taxon>
        <taxon>Basidiomycota</taxon>
        <taxon>Agaricomycotina</taxon>
        <taxon>Agaricomycetes</taxon>
        <taxon>Russulales</taxon>
        <taxon>Bondarzewiaceae</taxon>
        <taxon>Bondarzewia</taxon>
    </lineage>
</organism>
<feature type="binding site" evidence="5">
    <location>
        <position position="297"/>
    </location>
    <ligand>
        <name>FMN</name>
        <dbReference type="ChEBI" id="CHEBI:58210"/>
    </ligand>
</feature>
<dbReference type="AlphaFoldDB" id="A0A4S4LUV2"/>
<dbReference type="SUPFAM" id="SSF51395">
    <property type="entry name" value="FMN-linked oxidoreductases"/>
    <property type="match status" value="1"/>
</dbReference>
<evidence type="ECO:0000256" key="3">
    <source>
        <dbReference type="ARBA" id="ARBA00024042"/>
    </source>
</evidence>
<feature type="binding site" evidence="5">
    <location>
        <position position="164"/>
    </location>
    <ligand>
        <name>glyoxylate</name>
        <dbReference type="ChEBI" id="CHEBI:36655"/>
    </ligand>
</feature>
<dbReference type="PIRSF" id="PIRSF000138">
    <property type="entry name" value="Al-hdrx_acd_dh"/>
    <property type="match status" value="1"/>
</dbReference>
<dbReference type="InterPro" id="IPR012133">
    <property type="entry name" value="Alpha-hydoxy_acid_DH_FMN"/>
</dbReference>
<feature type="binding site" evidence="5">
    <location>
        <position position="319"/>
    </location>
    <ligand>
        <name>FMN</name>
        <dbReference type="ChEBI" id="CHEBI:58210"/>
    </ligand>
</feature>
<dbReference type="PROSITE" id="PS00557">
    <property type="entry name" value="FMN_HYDROXY_ACID_DH_1"/>
    <property type="match status" value="1"/>
</dbReference>
<keyword evidence="5" id="KW-0288">FMN</keyword>
<evidence type="ECO:0000256" key="5">
    <source>
        <dbReference type="PIRSR" id="PIRSR000138-2"/>
    </source>
</evidence>
<evidence type="ECO:0000313" key="8">
    <source>
        <dbReference type="Proteomes" id="UP000310158"/>
    </source>
</evidence>
<protein>
    <recommendedName>
        <fullName evidence="6">FMN hydroxy acid dehydrogenase domain-containing protein</fullName>
    </recommendedName>
</protein>
<gene>
    <name evidence="7" type="ORF">EW146_g4343</name>
</gene>
<evidence type="ECO:0000259" key="6">
    <source>
        <dbReference type="PROSITE" id="PS51349"/>
    </source>
</evidence>
<feature type="binding site" evidence="5">
    <location>
        <begin position="359"/>
        <end position="363"/>
    </location>
    <ligand>
        <name>FMN</name>
        <dbReference type="ChEBI" id="CHEBI:58210"/>
    </ligand>
</feature>
<name>A0A4S4LUV2_9AGAM</name>
<keyword evidence="8" id="KW-1185">Reference proteome</keyword>